<dbReference type="NCBIfam" id="TIGR01417">
    <property type="entry name" value="PTS_I_fam"/>
    <property type="match status" value="1"/>
</dbReference>
<keyword evidence="8 17" id="KW-0813">Transport</keyword>
<evidence type="ECO:0000259" key="23">
    <source>
        <dbReference type="Pfam" id="PF05524"/>
    </source>
</evidence>
<dbReference type="InterPro" id="IPR008731">
    <property type="entry name" value="PTS_EIN"/>
</dbReference>
<evidence type="ECO:0000259" key="22">
    <source>
        <dbReference type="Pfam" id="PF02896"/>
    </source>
</evidence>
<organism evidence="24 25">
    <name type="scientific">Candidatus Aphodoplasma excrementigallinarum</name>
    <dbReference type="NCBI Taxonomy" id="2840673"/>
    <lineage>
        <taxon>Bacteria</taxon>
        <taxon>Bacillati</taxon>
        <taxon>Bacillota</taxon>
        <taxon>Clostridia</taxon>
        <taxon>Eubacteriales</taxon>
        <taxon>Candidatus Aphodoplasma</taxon>
    </lineage>
</organism>
<feature type="domain" description="PEP-utilising enzyme mobile" evidence="21">
    <location>
        <begin position="147"/>
        <end position="215"/>
    </location>
</feature>
<keyword evidence="12 17" id="KW-0598">Phosphotransferase system</keyword>
<evidence type="ECO:0000256" key="16">
    <source>
        <dbReference type="ARBA" id="ARBA00033235"/>
    </source>
</evidence>
<feature type="binding site" evidence="20">
    <location>
        <position position="421"/>
    </location>
    <ligand>
        <name>Mg(2+)</name>
        <dbReference type="ChEBI" id="CHEBI:18420"/>
    </ligand>
</feature>
<sequence>MKELKGIPGAPGIAQGPVVLYRKEAGGAAQRSLEEAAALCLGRVRALYDKTLRELGEEQAKIFSAYEMLLEDPMLLTPVQAAIDAGTPAAQAAVEETKKLSEILASKGGEYMRQRADDIRYIGEMLATAVSGEQTSYALPQGTTPFLLAAHELTPVDTMQFDASRLAGLVTEMGGATSHTVILAKSLGIPAVVGAKGIMEQVEEGAEGYLDGYTGEFVVSPDEKTRVAFEKRVEEDRLLQAQIGTVKDEMAHTLDGSRISVCINVGKPQDMKGAGEVQYDGVGLFRSEFLYSSETKKPTVEEQREAYRQVIDAAAPNMVIIRTLDIGGDKQIAYLNMPQEENPFLGNRGIRLCLQNREIFEEQLEAILTAAADKRVKIMLPMVTSLHEIEDTRAILEQVRARLKQAGTPYCEDAQLGIMIETPASAILAQQLAGHCDFFSIGTNDLVQYIMSADRGNAQVQKVYNPCHPAVLRMLAHVIEAGAQAGIEVSVCGDLAADLRFTKLLLGFGLKKFSVPLPMVGRIKYKIRNTDLKDARALAERVLAQEDEAVISDMLEEA</sequence>
<dbReference type="InterPro" id="IPR036618">
    <property type="entry name" value="PtsI_HPr-bd_sf"/>
</dbReference>
<evidence type="ECO:0000256" key="15">
    <source>
        <dbReference type="ARBA" id="ARBA00022842"/>
    </source>
</evidence>
<dbReference type="SUPFAM" id="SSF51621">
    <property type="entry name" value="Phosphoenolpyruvate/pyruvate domain"/>
    <property type="match status" value="1"/>
</dbReference>
<evidence type="ECO:0000256" key="11">
    <source>
        <dbReference type="ARBA" id="ARBA00022679"/>
    </source>
</evidence>
<evidence type="ECO:0000256" key="12">
    <source>
        <dbReference type="ARBA" id="ARBA00022683"/>
    </source>
</evidence>
<comment type="caution">
    <text evidence="24">The sequence shown here is derived from an EMBL/GenBank/DDBJ whole genome shotgun (WGS) entry which is preliminary data.</text>
</comment>
<evidence type="ECO:0000259" key="21">
    <source>
        <dbReference type="Pfam" id="PF00391"/>
    </source>
</evidence>
<dbReference type="EC" id="2.7.3.9" evidence="6 17"/>
<dbReference type="PIRSF" id="PIRSF000732">
    <property type="entry name" value="PTS_enzyme_I"/>
    <property type="match status" value="1"/>
</dbReference>
<dbReference type="Pfam" id="PF02896">
    <property type="entry name" value="PEP-utilizers_C"/>
    <property type="match status" value="1"/>
</dbReference>
<reference evidence="24" key="2">
    <citation type="journal article" date="2021" name="PeerJ">
        <title>Extensive microbial diversity within the chicken gut microbiome revealed by metagenomics and culture.</title>
        <authorList>
            <person name="Gilroy R."/>
            <person name="Ravi A."/>
            <person name="Getino M."/>
            <person name="Pursley I."/>
            <person name="Horton D.L."/>
            <person name="Alikhan N.F."/>
            <person name="Baker D."/>
            <person name="Gharbi K."/>
            <person name="Hall N."/>
            <person name="Watson M."/>
            <person name="Adriaenssens E.M."/>
            <person name="Foster-Nyarko E."/>
            <person name="Jarju S."/>
            <person name="Secka A."/>
            <person name="Antonio M."/>
            <person name="Oren A."/>
            <person name="Chaudhuri R.R."/>
            <person name="La Ragione R."/>
            <person name="Hildebrand F."/>
            <person name="Pallen M.J."/>
        </authorList>
    </citation>
    <scope>NUCLEOTIDE SEQUENCE</scope>
    <source>
        <strain evidence="24">4920</strain>
    </source>
</reference>
<keyword evidence="9 17" id="KW-0963">Cytoplasm</keyword>
<comment type="function">
    <text evidence="3 17">General (non sugar-specific) component of the phosphoenolpyruvate-dependent sugar phosphotransferase system (sugar PTS). This major carbohydrate active-transport system catalyzes the phosphorylation of incoming sugar substrates concomitantly with their translocation across the cell membrane. Enzyme I transfers the phosphoryl group from phosphoenolpyruvate (PEP) to the phosphoryl carrier protein (HPr).</text>
</comment>
<dbReference type="Gene3D" id="1.10.274.10">
    <property type="entry name" value="PtsI, HPr-binding domain"/>
    <property type="match status" value="1"/>
</dbReference>
<evidence type="ECO:0000256" key="3">
    <source>
        <dbReference type="ARBA" id="ARBA00002728"/>
    </source>
</evidence>
<evidence type="ECO:0000256" key="6">
    <source>
        <dbReference type="ARBA" id="ARBA00012232"/>
    </source>
</evidence>
<reference evidence="24" key="1">
    <citation type="submission" date="2020-10" db="EMBL/GenBank/DDBJ databases">
        <authorList>
            <person name="Gilroy R."/>
        </authorList>
    </citation>
    <scope>NUCLEOTIDE SEQUENCE</scope>
    <source>
        <strain evidence="24">4920</strain>
    </source>
</reference>
<evidence type="ECO:0000256" key="13">
    <source>
        <dbReference type="ARBA" id="ARBA00022723"/>
    </source>
</evidence>
<comment type="catalytic activity">
    <reaction evidence="1 17">
        <text>L-histidyl-[protein] + phosphoenolpyruvate = N(pros)-phospho-L-histidyl-[protein] + pyruvate</text>
        <dbReference type="Rhea" id="RHEA:23880"/>
        <dbReference type="Rhea" id="RHEA-COMP:9745"/>
        <dbReference type="Rhea" id="RHEA-COMP:9746"/>
        <dbReference type="ChEBI" id="CHEBI:15361"/>
        <dbReference type="ChEBI" id="CHEBI:29979"/>
        <dbReference type="ChEBI" id="CHEBI:58702"/>
        <dbReference type="ChEBI" id="CHEBI:64837"/>
        <dbReference type="EC" id="2.7.3.9"/>
    </reaction>
</comment>
<evidence type="ECO:0000256" key="10">
    <source>
        <dbReference type="ARBA" id="ARBA00022597"/>
    </source>
</evidence>
<keyword evidence="11 17" id="KW-0808">Transferase</keyword>
<feature type="binding site" evidence="19">
    <location>
        <position position="455"/>
    </location>
    <ligand>
        <name>phosphoenolpyruvate</name>
        <dbReference type="ChEBI" id="CHEBI:58702"/>
    </ligand>
</feature>
<evidence type="ECO:0000256" key="17">
    <source>
        <dbReference type="PIRNR" id="PIRNR000732"/>
    </source>
</evidence>
<evidence type="ECO:0000256" key="20">
    <source>
        <dbReference type="PIRSR" id="PIRSR000732-3"/>
    </source>
</evidence>
<proteinExistence type="inferred from homology"/>
<feature type="binding site" evidence="20">
    <location>
        <position position="445"/>
    </location>
    <ligand>
        <name>Mg(2+)</name>
        <dbReference type="ChEBI" id="CHEBI:18420"/>
    </ligand>
</feature>
<dbReference type="InterPro" id="IPR050499">
    <property type="entry name" value="PEP-utilizing_PTS_enzyme"/>
</dbReference>
<dbReference type="GO" id="GO:0009401">
    <property type="term" value="P:phosphoenolpyruvate-dependent sugar phosphotransferase system"/>
    <property type="evidence" value="ECO:0007669"/>
    <property type="project" value="UniProtKB-KW"/>
</dbReference>
<feature type="active site" description="Tele-phosphohistidine intermediate" evidence="18">
    <location>
        <position position="179"/>
    </location>
</feature>
<dbReference type="PANTHER" id="PTHR46244">
    <property type="entry name" value="PHOSPHOENOLPYRUVATE-PROTEIN PHOSPHOTRANSFERASE"/>
    <property type="match status" value="1"/>
</dbReference>
<dbReference type="SUPFAM" id="SSF52009">
    <property type="entry name" value="Phosphohistidine domain"/>
    <property type="match status" value="1"/>
</dbReference>
<evidence type="ECO:0000256" key="1">
    <source>
        <dbReference type="ARBA" id="ARBA00000683"/>
    </source>
</evidence>
<gene>
    <name evidence="24" type="primary">ptsP</name>
    <name evidence="24" type="ORF">IAC74_00995</name>
</gene>
<dbReference type="InterPro" id="IPR023151">
    <property type="entry name" value="PEP_util_CS"/>
</dbReference>
<keyword evidence="13 17" id="KW-0479">Metal-binding</keyword>
<dbReference type="InterPro" id="IPR008279">
    <property type="entry name" value="PEP-util_enz_mobile_dom"/>
</dbReference>
<protein>
    <recommendedName>
        <fullName evidence="7 17">Phosphoenolpyruvate-protein phosphotransferase</fullName>
        <ecNumber evidence="6 17">2.7.3.9</ecNumber>
    </recommendedName>
    <alternativeName>
        <fullName evidence="16 17">Phosphotransferase system, enzyme I</fullName>
    </alternativeName>
</protein>
<dbReference type="InterPro" id="IPR024692">
    <property type="entry name" value="PTS_EI"/>
</dbReference>
<dbReference type="Pfam" id="PF00391">
    <property type="entry name" value="PEP-utilizers"/>
    <property type="match status" value="1"/>
</dbReference>
<dbReference type="Gene3D" id="3.50.30.10">
    <property type="entry name" value="Phosphohistidine domain"/>
    <property type="match status" value="1"/>
</dbReference>
<dbReference type="GO" id="GO:0016301">
    <property type="term" value="F:kinase activity"/>
    <property type="evidence" value="ECO:0007669"/>
    <property type="project" value="UniProtKB-KW"/>
</dbReference>
<feature type="binding site" evidence="19">
    <location>
        <position position="322"/>
    </location>
    <ligand>
        <name>phosphoenolpyruvate</name>
        <dbReference type="ChEBI" id="CHEBI:58702"/>
    </ligand>
</feature>
<accession>A0A9D1NFW2</accession>
<dbReference type="PRINTS" id="PR01736">
    <property type="entry name" value="PHPHTRNFRASE"/>
</dbReference>
<comment type="similarity">
    <text evidence="5 17">Belongs to the PEP-utilizing enzyme family.</text>
</comment>
<evidence type="ECO:0000256" key="18">
    <source>
        <dbReference type="PIRSR" id="PIRSR000732-1"/>
    </source>
</evidence>
<dbReference type="PROSITE" id="PS00742">
    <property type="entry name" value="PEP_ENZYMES_2"/>
    <property type="match status" value="1"/>
</dbReference>
<feature type="binding site" evidence="19">
    <location>
        <position position="286"/>
    </location>
    <ligand>
        <name>phosphoenolpyruvate</name>
        <dbReference type="ChEBI" id="CHEBI:58702"/>
    </ligand>
</feature>
<feature type="domain" description="Phosphotransferase system enzyme I N-terminal" evidence="23">
    <location>
        <begin position="5"/>
        <end position="115"/>
    </location>
</feature>
<evidence type="ECO:0000256" key="8">
    <source>
        <dbReference type="ARBA" id="ARBA00022448"/>
    </source>
</evidence>
<feature type="active site" description="Proton donor" evidence="18">
    <location>
        <position position="492"/>
    </location>
</feature>
<dbReference type="AlphaFoldDB" id="A0A9D1NFW2"/>
<feature type="domain" description="PEP-utilising enzyme C-terminal" evidence="22">
    <location>
        <begin position="241"/>
        <end position="531"/>
    </location>
</feature>
<dbReference type="InterPro" id="IPR006318">
    <property type="entry name" value="PTS_EI-like"/>
</dbReference>
<evidence type="ECO:0000256" key="5">
    <source>
        <dbReference type="ARBA" id="ARBA00007837"/>
    </source>
</evidence>
<evidence type="ECO:0000256" key="7">
    <source>
        <dbReference type="ARBA" id="ARBA00016544"/>
    </source>
</evidence>
<dbReference type="InterPro" id="IPR000121">
    <property type="entry name" value="PEP_util_C"/>
</dbReference>
<evidence type="ECO:0000256" key="4">
    <source>
        <dbReference type="ARBA" id="ARBA00004496"/>
    </source>
</evidence>
<dbReference type="PANTHER" id="PTHR46244:SF3">
    <property type="entry name" value="PHOSPHOENOLPYRUVATE-PROTEIN PHOSPHOTRANSFERASE"/>
    <property type="match status" value="1"/>
</dbReference>
<dbReference type="GO" id="GO:0005737">
    <property type="term" value="C:cytoplasm"/>
    <property type="evidence" value="ECO:0007669"/>
    <property type="project" value="UniProtKB-SubCell"/>
</dbReference>
<dbReference type="Pfam" id="PF05524">
    <property type="entry name" value="PEP-utilisers_N"/>
    <property type="match status" value="1"/>
</dbReference>
<evidence type="ECO:0000256" key="2">
    <source>
        <dbReference type="ARBA" id="ARBA00001946"/>
    </source>
</evidence>
<dbReference type="Proteomes" id="UP000886743">
    <property type="component" value="Unassembled WGS sequence"/>
</dbReference>
<evidence type="ECO:0000256" key="9">
    <source>
        <dbReference type="ARBA" id="ARBA00022490"/>
    </source>
</evidence>
<feature type="binding site" evidence="19">
    <location>
        <begin position="444"/>
        <end position="445"/>
    </location>
    <ligand>
        <name>phosphoenolpyruvate</name>
        <dbReference type="ChEBI" id="CHEBI:58702"/>
    </ligand>
</feature>
<name>A0A9D1NFW2_9FIRM</name>
<dbReference type="InterPro" id="IPR036637">
    <property type="entry name" value="Phosphohistidine_dom_sf"/>
</dbReference>
<evidence type="ECO:0000313" key="25">
    <source>
        <dbReference type="Proteomes" id="UP000886743"/>
    </source>
</evidence>
<dbReference type="Gene3D" id="3.20.20.60">
    <property type="entry name" value="Phosphoenolpyruvate-binding domains"/>
    <property type="match status" value="1"/>
</dbReference>
<keyword evidence="15 17" id="KW-0460">Magnesium</keyword>
<evidence type="ECO:0000256" key="19">
    <source>
        <dbReference type="PIRSR" id="PIRSR000732-2"/>
    </source>
</evidence>
<dbReference type="InterPro" id="IPR040442">
    <property type="entry name" value="Pyrv_kinase-like_dom_sf"/>
</dbReference>
<evidence type="ECO:0000256" key="14">
    <source>
        <dbReference type="ARBA" id="ARBA00022777"/>
    </source>
</evidence>
<dbReference type="InterPro" id="IPR015813">
    <property type="entry name" value="Pyrv/PenolPyrv_kinase-like_dom"/>
</dbReference>
<comment type="cofactor">
    <cofactor evidence="2 17 20">
        <name>Mg(2+)</name>
        <dbReference type="ChEBI" id="CHEBI:18420"/>
    </cofactor>
</comment>
<keyword evidence="14 17" id="KW-0418">Kinase</keyword>
<dbReference type="EMBL" id="DVOF01000029">
    <property type="protein sequence ID" value="HIV02121.1"/>
    <property type="molecule type" value="Genomic_DNA"/>
</dbReference>
<dbReference type="SUPFAM" id="SSF47831">
    <property type="entry name" value="Enzyme I of the PEP:sugar phosphotransferase system HPr-binding (sub)domain"/>
    <property type="match status" value="1"/>
</dbReference>
<keyword evidence="10 17" id="KW-0762">Sugar transport</keyword>
<dbReference type="GO" id="GO:0008965">
    <property type="term" value="F:phosphoenolpyruvate-protein phosphotransferase activity"/>
    <property type="evidence" value="ECO:0007669"/>
    <property type="project" value="UniProtKB-EC"/>
</dbReference>
<dbReference type="GO" id="GO:0046872">
    <property type="term" value="F:metal ion binding"/>
    <property type="evidence" value="ECO:0007669"/>
    <property type="project" value="UniProtKB-KW"/>
</dbReference>
<evidence type="ECO:0000313" key="24">
    <source>
        <dbReference type="EMBL" id="HIV02121.1"/>
    </source>
</evidence>
<comment type="subcellular location">
    <subcellularLocation>
        <location evidence="4 17">Cytoplasm</location>
    </subcellularLocation>
</comment>